<dbReference type="SMART" id="SM00116">
    <property type="entry name" value="CBS"/>
    <property type="match status" value="1"/>
</dbReference>
<dbReference type="RefSeq" id="WP_307155251.1">
    <property type="nucleotide sequence ID" value="NZ_JAUSUK010000002.1"/>
</dbReference>
<comment type="subcellular location">
    <subcellularLocation>
        <location evidence="9">Cell membrane</location>
        <topology evidence="9">Multi-pass membrane protein</topology>
    </subcellularLocation>
    <subcellularLocation>
        <location evidence="1">Membrane</location>
        <topology evidence="1">Multi-pass membrane protein</topology>
    </subcellularLocation>
</comment>
<evidence type="ECO:0000256" key="5">
    <source>
        <dbReference type="ARBA" id="ARBA00022842"/>
    </source>
</evidence>
<dbReference type="SMART" id="SM00924">
    <property type="entry name" value="MgtE_N"/>
    <property type="match status" value="1"/>
</dbReference>
<feature type="domain" description="CBS" evidence="10">
    <location>
        <begin position="223"/>
        <end position="279"/>
    </location>
</feature>
<keyword evidence="9" id="KW-0479">Metal-binding</keyword>
<dbReference type="InterPro" id="IPR038076">
    <property type="entry name" value="MgtE_N_sf"/>
</dbReference>
<dbReference type="InterPro" id="IPR006668">
    <property type="entry name" value="Mg_transptr_MgtE_intracell_dom"/>
</dbReference>
<reference evidence="11 12" key="1">
    <citation type="submission" date="2023-07" db="EMBL/GenBank/DDBJ databases">
        <title>Genomic Encyclopedia of Type Strains, Phase IV (KMG-IV): sequencing the most valuable type-strain genomes for metagenomic binning, comparative biology and taxonomic classification.</title>
        <authorList>
            <person name="Goeker M."/>
        </authorList>
    </citation>
    <scope>NUCLEOTIDE SEQUENCE [LARGE SCALE GENOMIC DNA]</scope>
    <source>
        <strain evidence="11 12">DSM 11549</strain>
    </source>
</reference>
<feature type="transmembrane region" description="Helical" evidence="9">
    <location>
        <begin position="378"/>
        <end position="400"/>
    </location>
</feature>
<evidence type="ECO:0000256" key="4">
    <source>
        <dbReference type="ARBA" id="ARBA00022692"/>
    </source>
</evidence>
<dbReference type="PANTHER" id="PTHR43773:SF1">
    <property type="entry name" value="MAGNESIUM TRANSPORTER MGTE"/>
    <property type="match status" value="1"/>
</dbReference>
<evidence type="ECO:0000256" key="6">
    <source>
        <dbReference type="ARBA" id="ARBA00022989"/>
    </source>
</evidence>
<dbReference type="PANTHER" id="PTHR43773">
    <property type="entry name" value="MAGNESIUM TRANSPORTER MGTE"/>
    <property type="match status" value="1"/>
</dbReference>
<keyword evidence="5 9" id="KW-0460">Magnesium</keyword>
<comment type="subunit">
    <text evidence="9">Homodimer.</text>
</comment>
<dbReference type="InterPro" id="IPR006667">
    <property type="entry name" value="SLC41_membr_dom"/>
</dbReference>
<keyword evidence="4 9" id="KW-0812">Transmembrane</keyword>
<keyword evidence="6 9" id="KW-1133">Transmembrane helix</keyword>
<dbReference type="InterPro" id="IPR036739">
    <property type="entry name" value="SLC41_membr_dom_sf"/>
</dbReference>
<feature type="transmembrane region" description="Helical" evidence="9">
    <location>
        <begin position="443"/>
        <end position="467"/>
    </location>
</feature>
<evidence type="ECO:0000259" key="10">
    <source>
        <dbReference type="PROSITE" id="PS51371"/>
    </source>
</evidence>
<feature type="transmembrane region" description="Helical" evidence="9">
    <location>
        <begin position="304"/>
        <end position="324"/>
    </location>
</feature>
<proteinExistence type="inferred from homology"/>
<dbReference type="InterPro" id="IPR046342">
    <property type="entry name" value="CBS_dom_sf"/>
</dbReference>
<comment type="function">
    <text evidence="9">Acts as a magnesium transporter.</text>
</comment>
<evidence type="ECO:0000256" key="2">
    <source>
        <dbReference type="ARBA" id="ARBA00009749"/>
    </source>
</evidence>
<comment type="caution">
    <text evidence="11">The sequence shown here is derived from an EMBL/GenBank/DDBJ whole genome shotgun (WGS) entry which is preliminary data.</text>
</comment>
<dbReference type="Gene3D" id="1.25.60.10">
    <property type="entry name" value="MgtE N-terminal domain-like"/>
    <property type="match status" value="1"/>
</dbReference>
<dbReference type="Proteomes" id="UP001230253">
    <property type="component" value="Unassembled WGS sequence"/>
</dbReference>
<name>A0ABU0C9H6_9BRAD</name>
<dbReference type="SUPFAM" id="SSF158791">
    <property type="entry name" value="MgtE N-terminal domain-like"/>
    <property type="match status" value="1"/>
</dbReference>
<dbReference type="CDD" id="cd04606">
    <property type="entry name" value="CBS_pair_Mg_transporter"/>
    <property type="match status" value="1"/>
</dbReference>
<evidence type="ECO:0000256" key="3">
    <source>
        <dbReference type="ARBA" id="ARBA00022448"/>
    </source>
</evidence>
<accession>A0ABU0C9H6</accession>
<evidence type="ECO:0000313" key="12">
    <source>
        <dbReference type="Proteomes" id="UP001230253"/>
    </source>
</evidence>
<feature type="transmembrane region" description="Helical" evidence="9">
    <location>
        <begin position="406"/>
        <end position="431"/>
    </location>
</feature>
<dbReference type="SUPFAM" id="SSF161093">
    <property type="entry name" value="MgtE membrane domain-like"/>
    <property type="match status" value="1"/>
</dbReference>
<keyword evidence="9" id="KW-1003">Cell membrane</keyword>
<dbReference type="InterPro" id="IPR000644">
    <property type="entry name" value="CBS_dom"/>
</dbReference>
<evidence type="ECO:0000256" key="8">
    <source>
        <dbReference type="PROSITE-ProRule" id="PRU00703"/>
    </source>
</evidence>
<gene>
    <name evidence="11" type="ORF">J2R99_003048</name>
</gene>
<comment type="similarity">
    <text evidence="2 9">Belongs to the SLC41A transporter family.</text>
</comment>
<keyword evidence="12" id="KW-1185">Reference proteome</keyword>
<protein>
    <recommendedName>
        <fullName evidence="9">Magnesium transporter MgtE</fullName>
    </recommendedName>
</protein>
<dbReference type="Pfam" id="PF00571">
    <property type="entry name" value="CBS"/>
    <property type="match status" value="1"/>
</dbReference>
<keyword evidence="3 9" id="KW-0813">Transport</keyword>
<dbReference type="Pfam" id="PF03448">
    <property type="entry name" value="MgtE_N"/>
    <property type="match status" value="1"/>
</dbReference>
<evidence type="ECO:0000256" key="7">
    <source>
        <dbReference type="ARBA" id="ARBA00023136"/>
    </source>
</evidence>
<dbReference type="SUPFAM" id="SSF54631">
    <property type="entry name" value="CBS-domain pair"/>
    <property type="match status" value="1"/>
</dbReference>
<dbReference type="NCBIfam" id="TIGR00400">
    <property type="entry name" value="mgtE"/>
    <property type="match status" value="1"/>
</dbReference>
<dbReference type="Gene3D" id="3.10.580.10">
    <property type="entry name" value="CBS-domain"/>
    <property type="match status" value="1"/>
</dbReference>
<sequence length="469" mass="51141">MQTDTLPREDEETVLPQVRDEEGSLNGAYLAAVSEAIETSDAERLHILIGDLHESDLGDVLQAISREEREALIALMGGDFDWTALTEVDETVRDEILETIPNTAIAEAVRELDSDDAIGILEDLADEDREEILAALPLAERIKLERSFDYPEESAGRRMTTRFIAVPPFWTVGQTIDFLREDDRLPDDFTEVFVVDPRFCFLGTVPLDRLLRTKRPVRIEDIMGEVTHSVSATDDQEEVARLFERYNLLSVGVVDESDRLVGVITIDDIVDVIEEEADEDIKRLAGVGDEELTDTFVSAVRSRFIWLLLNLGTALLASMVIGLFDGTISQMVALAVLMPIVASMGGNAGTQTMTVAVRALATRDIETINPIRFISREALVGLANGVLFAIIIGVVATLWFSSTQLGGIIAVAMVINMVAAGLAGILIPLALEKAGADPAIASSVFVTTVTDVVGFFAFLGLAAWWFAIS</sequence>
<organism evidence="11 12">
    <name type="scientific">Rhodopseudomonas julia</name>
    <dbReference type="NCBI Taxonomy" id="200617"/>
    <lineage>
        <taxon>Bacteria</taxon>
        <taxon>Pseudomonadati</taxon>
        <taxon>Pseudomonadota</taxon>
        <taxon>Alphaproteobacteria</taxon>
        <taxon>Hyphomicrobiales</taxon>
        <taxon>Nitrobacteraceae</taxon>
        <taxon>Rhodopseudomonas</taxon>
    </lineage>
</organism>
<keyword evidence="8" id="KW-0129">CBS domain</keyword>
<keyword evidence="7 9" id="KW-0472">Membrane</keyword>
<evidence type="ECO:0000256" key="1">
    <source>
        <dbReference type="ARBA" id="ARBA00004141"/>
    </source>
</evidence>
<dbReference type="Gene3D" id="1.10.357.20">
    <property type="entry name" value="SLC41 divalent cation transporters, integral membrane domain"/>
    <property type="match status" value="1"/>
</dbReference>
<feature type="transmembrane region" description="Helical" evidence="9">
    <location>
        <begin position="330"/>
        <end position="357"/>
    </location>
</feature>
<evidence type="ECO:0000313" key="11">
    <source>
        <dbReference type="EMBL" id="MDQ0327179.1"/>
    </source>
</evidence>
<dbReference type="InterPro" id="IPR006669">
    <property type="entry name" value="MgtE_transporter"/>
</dbReference>
<evidence type="ECO:0000256" key="9">
    <source>
        <dbReference type="RuleBase" id="RU362011"/>
    </source>
</evidence>
<dbReference type="EMBL" id="JAUSUK010000002">
    <property type="protein sequence ID" value="MDQ0327179.1"/>
    <property type="molecule type" value="Genomic_DNA"/>
</dbReference>
<dbReference type="PROSITE" id="PS51371">
    <property type="entry name" value="CBS"/>
    <property type="match status" value="1"/>
</dbReference>
<dbReference type="Pfam" id="PF01769">
    <property type="entry name" value="MgtE"/>
    <property type="match status" value="1"/>
</dbReference>